<accession>J0QCR1</accession>
<dbReference type="RefSeq" id="WP_006923352.1">
    <property type="nucleotide sequence ID" value="NZ_JH725022.1"/>
</dbReference>
<evidence type="ECO:0000313" key="1">
    <source>
        <dbReference type="EMBL" id="EJF80569.1"/>
    </source>
</evidence>
<evidence type="ECO:0000313" key="2">
    <source>
        <dbReference type="Proteomes" id="UP000008947"/>
    </source>
</evidence>
<dbReference type="AlphaFoldDB" id="J0QCR1"/>
<sequence>MNNDELDLCLCIRSLKPHTLNAPDLVMHHSSPNLPNKKIEVHIPVPSLAPAKAFQKNQHINDLIS</sequence>
<name>J0QCR1_9HYPH</name>
<gene>
    <name evidence="1" type="ORF">MCQ_00495</name>
</gene>
<dbReference type="Proteomes" id="UP000008947">
    <property type="component" value="Unassembled WGS sequence"/>
</dbReference>
<dbReference type="EMBL" id="AILU01000011">
    <property type="protein sequence ID" value="EJF80569.1"/>
    <property type="molecule type" value="Genomic_DNA"/>
</dbReference>
<reference evidence="1 2" key="1">
    <citation type="submission" date="2012-03" db="EMBL/GenBank/DDBJ databases">
        <title>The Genome Sequence of Bartonella washoensis Sb944nv.</title>
        <authorList>
            <consortium name="The Broad Institute Genome Sequencing Platform"/>
            <consortium name="The Broad Institute Genome Sequencing Center for Infectious Disease"/>
            <person name="Feldgarden M."/>
            <person name="Kirby J."/>
            <person name="Kosoy M."/>
            <person name="Birtles R."/>
            <person name="Probert W.S."/>
            <person name="Chiaraviglio L."/>
            <person name="Young S.K."/>
            <person name="Zeng Q."/>
            <person name="Gargeya S."/>
            <person name="Fitzgerald M."/>
            <person name="Haas B."/>
            <person name="Abouelleil A."/>
            <person name="Alvarado L."/>
            <person name="Arachchi H.M."/>
            <person name="Berlin A."/>
            <person name="Chapman S.B."/>
            <person name="Gearin G."/>
            <person name="Goldberg J."/>
            <person name="Griggs A."/>
            <person name="Gujja S."/>
            <person name="Hansen M."/>
            <person name="Heiman D."/>
            <person name="Howarth C."/>
            <person name="Larimer J."/>
            <person name="Lui A."/>
            <person name="MacDonald P.J.P."/>
            <person name="McCowen C."/>
            <person name="Montmayeur A."/>
            <person name="Murphy C."/>
            <person name="Neiman D."/>
            <person name="Pearson M."/>
            <person name="Priest M."/>
            <person name="Roberts A."/>
            <person name="Saif S."/>
            <person name="Shea T."/>
            <person name="Sisk P."/>
            <person name="Stolte C."/>
            <person name="Sykes S."/>
            <person name="Wortman J."/>
            <person name="Nusbaum C."/>
            <person name="Birren B."/>
        </authorList>
    </citation>
    <scope>NUCLEOTIDE SEQUENCE [LARGE SCALE GENOMIC DNA]</scope>
    <source>
        <strain evidence="1 2">Sb944nv</strain>
    </source>
</reference>
<proteinExistence type="predicted"/>
<dbReference type="PATRIC" id="fig|1094563.3.peg.534"/>
<protein>
    <submittedName>
        <fullName evidence="1">Uncharacterized protein</fullName>
    </submittedName>
</protein>
<comment type="caution">
    <text evidence="1">The sequence shown here is derived from an EMBL/GenBank/DDBJ whole genome shotgun (WGS) entry which is preliminary data.</text>
</comment>
<dbReference type="HOGENOM" id="CLU_2840953_0_0_5"/>
<organism evidence="1 2">
    <name type="scientific">Candidatus Bartonella washoeensis Sb944nv</name>
    <dbReference type="NCBI Taxonomy" id="1094563"/>
    <lineage>
        <taxon>Bacteria</taxon>
        <taxon>Pseudomonadati</taxon>
        <taxon>Pseudomonadota</taxon>
        <taxon>Alphaproteobacteria</taxon>
        <taxon>Hyphomicrobiales</taxon>
        <taxon>Bartonellaceae</taxon>
        <taxon>Bartonella</taxon>
    </lineage>
</organism>
<keyword evidence="2" id="KW-1185">Reference proteome</keyword>